<keyword evidence="3 7" id="KW-0808">Transferase</keyword>
<accession>A0ABT1Y253</accession>
<feature type="domain" description="Aspartate/ornithine carbamoyltransferase Asp/Orn-binding" evidence="8">
    <location>
        <begin position="170"/>
        <end position="319"/>
    </location>
</feature>
<dbReference type="InterPro" id="IPR036901">
    <property type="entry name" value="Asp/Orn_carbamoylTrfase_sf"/>
</dbReference>
<dbReference type="PANTHER" id="PTHR45753">
    <property type="entry name" value="ORNITHINE CARBAMOYLTRANSFERASE, MITOCHONDRIAL"/>
    <property type="match status" value="1"/>
</dbReference>
<dbReference type="NCBIfam" id="NF002032">
    <property type="entry name" value="PRK00856.1"/>
    <property type="match status" value="1"/>
</dbReference>
<evidence type="ECO:0000256" key="7">
    <source>
        <dbReference type="HAMAP-Rule" id="MF_00001"/>
    </source>
</evidence>
<dbReference type="RefSeq" id="WP_257912095.1">
    <property type="nucleotide sequence ID" value="NZ_JANPWE010000001.1"/>
</dbReference>
<keyword evidence="4 7" id="KW-0665">Pyrimidine biosynthesis</keyword>
<evidence type="ECO:0000313" key="11">
    <source>
        <dbReference type="Proteomes" id="UP001524944"/>
    </source>
</evidence>
<feature type="domain" description="Aspartate/ornithine carbamoyltransferase carbamoyl-P binding" evidence="9">
    <location>
        <begin position="19"/>
        <end position="163"/>
    </location>
</feature>
<name>A0ABT1Y253_9FIRM</name>
<evidence type="ECO:0000256" key="6">
    <source>
        <dbReference type="ARBA" id="ARBA00048859"/>
    </source>
</evidence>
<dbReference type="InterPro" id="IPR006132">
    <property type="entry name" value="Asp/Orn_carbamoyltranf_P-bd"/>
</dbReference>
<feature type="binding site" evidence="7">
    <location>
        <position position="123"/>
    </location>
    <ligand>
        <name>carbamoyl phosphate</name>
        <dbReference type="ChEBI" id="CHEBI:58228"/>
    </ligand>
</feature>
<proteinExistence type="inferred from homology"/>
<feature type="binding site" evidence="7">
    <location>
        <position position="284"/>
    </location>
    <ligand>
        <name>carbamoyl phosphate</name>
        <dbReference type="ChEBI" id="CHEBI:58228"/>
    </ligand>
</feature>
<organism evidence="10 11">
    <name type="scientific">Dehalobacterium formicoaceticum</name>
    <dbReference type="NCBI Taxonomy" id="51515"/>
    <lineage>
        <taxon>Bacteria</taxon>
        <taxon>Bacillati</taxon>
        <taxon>Bacillota</taxon>
        <taxon>Clostridia</taxon>
        <taxon>Eubacteriales</taxon>
        <taxon>Peptococcaceae</taxon>
        <taxon>Dehalobacterium</taxon>
    </lineage>
</organism>
<evidence type="ECO:0000256" key="4">
    <source>
        <dbReference type="ARBA" id="ARBA00022975"/>
    </source>
</evidence>
<evidence type="ECO:0000259" key="8">
    <source>
        <dbReference type="Pfam" id="PF00185"/>
    </source>
</evidence>
<dbReference type="Gene3D" id="3.40.50.1370">
    <property type="entry name" value="Aspartate/ornithine carbamoyltransferase"/>
    <property type="match status" value="2"/>
</dbReference>
<evidence type="ECO:0000256" key="5">
    <source>
        <dbReference type="ARBA" id="ARBA00043884"/>
    </source>
</evidence>
<comment type="similarity">
    <text evidence="2 7">Belongs to the aspartate/ornithine carbamoyltransferase superfamily. ATCase family.</text>
</comment>
<dbReference type="PANTHER" id="PTHR45753:SF6">
    <property type="entry name" value="ASPARTATE CARBAMOYLTRANSFERASE"/>
    <property type="match status" value="1"/>
</dbReference>
<dbReference type="PROSITE" id="PS00097">
    <property type="entry name" value="CARBAMOYLTRANSFERASE"/>
    <property type="match status" value="1"/>
</dbReference>
<dbReference type="HAMAP" id="MF_00001">
    <property type="entry name" value="Asp_carb_tr"/>
    <property type="match status" value="1"/>
</dbReference>
<comment type="function">
    <text evidence="5 7">Catalyzes the condensation of carbamoyl phosphate and aspartate to form carbamoyl aspartate and inorganic phosphate, the committed step in the de novo pyrimidine nucleotide biosynthesis pathway.</text>
</comment>
<sequence length="325" mass="35643">MAVLFKKPQQEQLASFFNKDILNAAQFRLEDIETIMNTAGHYEQLLIDKKVIKDMEGKVMAALFFEPSTRTRLSFETAMLRLGGAVITVAESETNQISSTAKGETIQDAISVIDGYADVIVIRNPVTGTADRAAQAALHPVINGGDGSGQHPTQGLLDIYTIMKAKGRVEGLTIALVGDLKYGRTVHSLVDFFALYGCDLILASPEALKMPPEIVRNLRAGGINVKEIDSLKEAVADADVLYVTRVQKERFPIVAEYDQVKDLFIVDQDLLREAKEGMIILHPLPRVNEIALEVDSYPGALYFQQAHNGLFVRMAILALVTGSVL</sequence>
<evidence type="ECO:0000256" key="3">
    <source>
        <dbReference type="ARBA" id="ARBA00022679"/>
    </source>
</evidence>
<keyword evidence="11" id="KW-1185">Reference proteome</keyword>
<evidence type="ECO:0000256" key="2">
    <source>
        <dbReference type="ARBA" id="ARBA00008896"/>
    </source>
</evidence>
<dbReference type="SUPFAM" id="SSF53671">
    <property type="entry name" value="Aspartate/ornithine carbamoyltransferase"/>
    <property type="match status" value="1"/>
</dbReference>
<comment type="catalytic activity">
    <reaction evidence="6 7">
        <text>carbamoyl phosphate + L-aspartate = N-carbamoyl-L-aspartate + phosphate + H(+)</text>
        <dbReference type="Rhea" id="RHEA:20013"/>
        <dbReference type="ChEBI" id="CHEBI:15378"/>
        <dbReference type="ChEBI" id="CHEBI:29991"/>
        <dbReference type="ChEBI" id="CHEBI:32814"/>
        <dbReference type="ChEBI" id="CHEBI:43474"/>
        <dbReference type="ChEBI" id="CHEBI:58228"/>
        <dbReference type="EC" id="2.1.3.2"/>
    </reaction>
</comment>
<dbReference type="Pfam" id="PF02729">
    <property type="entry name" value="OTCace_N"/>
    <property type="match status" value="1"/>
</dbReference>
<feature type="binding site" evidence="7">
    <location>
        <position position="154"/>
    </location>
    <ligand>
        <name>carbamoyl phosphate</name>
        <dbReference type="ChEBI" id="CHEBI:58228"/>
    </ligand>
</feature>
<reference evidence="10 11" key="1">
    <citation type="submission" date="2022-08" db="EMBL/GenBank/DDBJ databases">
        <title>Proteogenomics of the novel Dehalobacterium formicoaceticum strain EZ94 highlights a key role of methyltransferases during anaerobic dichloromethane degradation.</title>
        <authorList>
            <person name="Wasmund K."/>
        </authorList>
    </citation>
    <scope>NUCLEOTIDE SEQUENCE [LARGE SCALE GENOMIC DNA]</scope>
    <source>
        <strain evidence="10 11">EZ94</strain>
    </source>
</reference>
<dbReference type="InterPro" id="IPR006131">
    <property type="entry name" value="Asp_carbamoyltransf_Asp/Orn-bd"/>
</dbReference>
<comment type="pathway">
    <text evidence="1 7">Pyrimidine metabolism; UMP biosynthesis via de novo pathway; (S)-dihydroorotate from bicarbonate: step 2/3.</text>
</comment>
<evidence type="ECO:0000259" key="9">
    <source>
        <dbReference type="Pfam" id="PF02729"/>
    </source>
</evidence>
<dbReference type="PRINTS" id="PR00100">
    <property type="entry name" value="AOTCASE"/>
</dbReference>
<dbReference type="Proteomes" id="UP001524944">
    <property type="component" value="Unassembled WGS sequence"/>
</dbReference>
<gene>
    <name evidence="7 10" type="primary">pyrB</name>
    <name evidence="10" type="ORF">NVS47_03370</name>
</gene>
<evidence type="ECO:0000256" key="1">
    <source>
        <dbReference type="ARBA" id="ARBA00004852"/>
    </source>
</evidence>
<feature type="binding site" evidence="7">
    <location>
        <position position="151"/>
    </location>
    <ligand>
        <name>carbamoyl phosphate</name>
        <dbReference type="ChEBI" id="CHEBI:58228"/>
    </ligand>
</feature>
<evidence type="ECO:0000313" key="10">
    <source>
        <dbReference type="EMBL" id="MCR6544561.1"/>
    </source>
</evidence>
<feature type="binding site" evidence="7">
    <location>
        <position position="71"/>
    </location>
    <ligand>
        <name>carbamoyl phosphate</name>
        <dbReference type="ChEBI" id="CHEBI:58228"/>
    </ligand>
</feature>
<dbReference type="EMBL" id="JANPWE010000001">
    <property type="protein sequence ID" value="MCR6544561.1"/>
    <property type="molecule type" value="Genomic_DNA"/>
</dbReference>
<dbReference type="PRINTS" id="PR00101">
    <property type="entry name" value="ATCASE"/>
</dbReference>
<dbReference type="EC" id="2.1.3.2" evidence="7"/>
<feature type="binding site" evidence="7">
    <location>
        <position position="184"/>
    </location>
    <ligand>
        <name>L-aspartate</name>
        <dbReference type="ChEBI" id="CHEBI:29991"/>
    </ligand>
</feature>
<dbReference type="Pfam" id="PF00185">
    <property type="entry name" value="OTCace"/>
    <property type="match status" value="1"/>
</dbReference>
<feature type="binding site" evidence="7">
    <location>
        <position position="102"/>
    </location>
    <ligand>
        <name>L-aspartate</name>
        <dbReference type="ChEBI" id="CHEBI:29991"/>
    </ligand>
</feature>
<dbReference type="NCBIfam" id="TIGR00670">
    <property type="entry name" value="asp_carb_tr"/>
    <property type="match status" value="1"/>
</dbReference>
<protein>
    <recommendedName>
        <fullName evidence="7">Aspartate carbamoyltransferase</fullName>
        <ecNumber evidence="7">2.1.3.2</ecNumber>
    </recommendedName>
    <alternativeName>
        <fullName evidence="7">Aspartate transcarbamylase</fullName>
        <shortName evidence="7">ATCase</shortName>
    </alternativeName>
</protein>
<feature type="binding site" evidence="7">
    <location>
        <position position="70"/>
    </location>
    <ligand>
        <name>carbamoyl phosphate</name>
        <dbReference type="ChEBI" id="CHEBI:58228"/>
    </ligand>
</feature>
<comment type="caution">
    <text evidence="10">The sequence shown here is derived from an EMBL/GenBank/DDBJ whole genome shotgun (WGS) entry which is preliminary data.</text>
</comment>
<dbReference type="InterPro" id="IPR002082">
    <property type="entry name" value="Asp_carbamoyltransf"/>
</dbReference>
<dbReference type="GO" id="GO:0004070">
    <property type="term" value="F:aspartate carbamoyltransferase activity"/>
    <property type="evidence" value="ECO:0007669"/>
    <property type="project" value="UniProtKB-EC"/>
</dbReference>
<feature type="binding site" evidence="7">
    <location>
        <position position="245"/>
    </location>
    <ligand>
        <name>L-aspartate</name>
        <dbReference type="ChEBI" id="CHEBI:29991"/>
    </ligand>
</feature>
<dbReference type="InterPro" id="IPR006130">
    <property type="entry name" value="Asp/Orn_carbamoylTrfase"/>
</dbReference>
<comment type="subunit">
    <text evidence="7">Heterododecamer (2C3:3R2) of six catalytic PyrB chains organized as two trimers (C3), and six regulatory PyrI chains organized as three dimers (R2).</text>
</comment>
<feature type="binding site" evidence="7">
    <location>
        <position position="285"/>
    </location>
    <ligand>
        <name>carbamoyl phosphate</name>
        <dbReference type="ChEBI" id="CHEBI:58228"/>
    </ligand>
</feature>